<dbReference type="SMART" id="SM00645">
    <property type="entry name" value="Pept_C1"/>
    <property type="match status" value="1"/>
</dbReference>
<comment type="similarity">
    <text evidence="1">Belongs to the peptidase C1 family.</text>
</comment>
<sequence length="424" mass="45668">MAYRVYLVACLLFCGILFNQAEPGTDERVQAAKQQLGNALANSDAAWTDYVNEYGGGSVLNLIAGPKTKDLPDAARANVFKRNFKAALRAMDKLNKDAEAEGYDAVAFGINSHAHLDAEDYAALRSTGLRTAQLPAPTSRRAGPQATAQRLPLAAASAASTTCSSYSGNVGYTLGNAQASASVDWVAQGFVTGVRNQYGCGACAVFGATALTEWVLMQRNKTYNNMTTDLSEDDLMQCESVQHDPIHAPSWNACQGSPLHSFIAAASCNGQGTEASFPYDAVDDLTCNASPEAIAERSAVQNLSWAFVPSYPNSNADLMRAVTYAPTLIGLRASGKAWQYYRTGVMPCSADADVTINTHAVAVVGYGYDKKARKEFYTIKNSWGAGWGEQGFIRVERNCGYSQRYPYGPFNMFLWDSVMPVLNA</sequence>
<dbReference type="STRING" id="3088.A0A383VNK1"/>
<dbReference type="Proteomes" id="UP000256970">
    <property type="component" value="Unassembled WGS sequence"/>
</dbReference>
<dbReference type="PANTHER" id="PTHR12411">
    <property type="entry name" value="CYSTEINE PROTEASE FAMILY C1-RELATED"/>
    <property type="match status" value="1"/>
</dbReference>
<evidence type="ECO:0000256" key="1">
    <source>
        <dbReference type="ARBA" id="ARBA00008455"/>
    </source>
</evidence>
<keyword evidence="5" id="KW-1185">Reference proteome</keyword>
<feature type="signal peptide" evidence="2">
    <location>
        <begin position="1"/>
        <end position="21"/>
    </location>
</feature>
<reference evidence="4 5" key="1">
    <citation type="submission" date="2016-10" db="EMBL/GenBank/DDBJ databases">
        <authorList>
            <person name="Cai Z."/>
        </authorList>
    </citation>
    <scope>NUCLEOTIDE SEQUENCE [LARGE SCALE GENOMIC DNA]</scope>
</reference>
<evidence type="ECO:0000313" key="5">
    <source>
        <dbReference type="Proteomes" id="UP000256970"/>
    </source>
</evidence>
<organism evidence="4 5">
    <name type="scientific">Tetradesmus obliquus</name>
    <name type="common">Green alga</name>
    <name type="synonym">Acutodesmus obliquus</name>
    <dbReference type="NCBI Taxonomy" id="3088"/>
    <lineage>
        <taxon>Eukaryota</taxon>
        <taxon>Viridiplantae</taxon>
        <taxon>Chlorophyta</taxon>
        <taxon>core chlorophytes</taxon>
        <taxon>Chlorophyceae</taxon>
        <taxon>CS clade</taxon>
        <taxon>Sphaeropleales</taxon>
        <taxon>Scenedesmaceae</taxon>
        <taxon>Tetradesmus</taxon>
    </lineage>
</organism>
<gene>
    <name evidence="4" type="ORF">BQ4739_LOCUS6440</name>
</gene>
<feature type="domain" description="Peptidase C1A papain C-terminal" evidence="3">
    <location>
        <begin position="179"/>
        <end position="410"/>
    </location>
</feature>
<dbReference type="SUPFAM" id="SSF54001">
    <property type="entry name" value="Cysteine proteinases"/>
    <property type="match status" value="1"/>
</dbReference>
<dbReference type="InterPro" id="IPR000668">
    <property type="entry name" value="Peptidase_C1A_C"/>
</dbReference>
<dbReference type="CDD" id="cd02248">
    <property type="entry name" value="Peptidase_C1A"/>
    <property type="match status" value="1"/>
</dbReference>
<dbReference type="InterPro" id="IPR025660">
    <property type="entry name" value="Pept_his_AS"/>
</dbReference>
<protein>
    <recommendedName>
        <fullName evidence="3">Peptidase C1A papain C-terminal domain-containing protein</fullName>
    </recommendedName>
</protein>
<accession>A0A383VNK1</accession>
<dbReference type="EMBL" id="FNXT01000679">
    <property type="protein sequence ID" value="SZX65986.1"/>
    <property type="molecule type" value="Genomic_DNA"/>
</dbReference>
<dbReference type="InterPro" id="IPR039417">
    <property type="entry name" value="Peptidase_C1A_papain-like"/>
</dbReference>
<keyword evidence="2" id="KW-0732">Signal</keyword>
<evidence type="ECO:0000256" key="2">
    <source>
        <dbReference type="SAM" id="SignalP"/>
    </source>
</evidence>
<dbReference type="Gene3D" id="3.90.70.10">
    <property type="entry name" value="Cysteine proteinases"/>
    <property type="match status" value="1"/>
</dbReference>
<dbReference type="Pfam" id="PF00112">
    <property type="entry name" value="Peptidase_C1"/>
    <property type="match status" value="1"/>
</dbReference>
<proteinExistence type="inferred from homology"/>
<evidence type="ECO:0000259" key="3">
    <source>
        <dbReference type="SMART" id="SM00645"/>
    </source>
</evidence>
<dbReference type="InterPro" id="IPR013128">
    <property type="entry name" value="Peptidase_C1A"/>
</dbReference>
<dbReference type="AlphaFoldDB" id="A0A383VNK1"/>
<feature type="chain" id="PRO_5018581282" description="Peptidase C1A papain C-terminal domain-containing protein" evidence="2">
    <location>
        <begin position="22"/>
        <end position="424"/>
    </location>
</feature>
<dbReference type="GO" id="GO:0006508">
    <property type="term" value="P:proteolysis"/>
    <property type="evidence" value="ECO:0007669"/>
    <property type="project" value="InterPro"/>
</dbReference>
<dbReference type="PROSITE" id="PS00639">
    <property type="entry name" value="THIOL_PROTEASE_HIS"/>
    <property type="match status" value="1"/>
</dbReference>
<dbReference type="InterPro" id="IPR038765">
    <property type="entry name" value="Papain-like_cys_pep_sf"/>
</dbReference>
<evidence type="ECO:0000313" key="4">
    <source>
        <dbReference type="EMBL" id="SZX65986.1"/>
    </source>
</evidence>
<name>A0A383VNK1_TETOB</name>
<dbReference type="GO" id="GO:0008234">
    <property type="term" value="F:cysteine-type peptidase activity"/>
    <property type="evidence" value="ECO:0007669"/>
    <property type="project" value="InterPro"/>
</dbReference>